<dbReference type="Pfam" id="PF02944">
    <property type="entry name" value="BESS"/>
    <property type="match status" value="1"/>
</dbReference>
<dbReference type="InterPro" id="IPR004210">
    <property type="entry name" value="BESS_motif"/>
</dbReference>
<evidence type="ECO:0000259" key="4">
    <source>
        <dbReference type="PROSITE" id="PS51031"/>
    </source>
</evidence>
<dbReference type="Proteomes" id="UP000838756">
    <property type="component" value="Unassembled WGS sequence"/>
</dbReference>
<comment type="subcellular location">
    <subcellularLocation>
        <location evidence="1">Nucleus</location>
    </subcellularLocation>
</comment>
<sequence length="263" mass="30604">MTSEVRLVQEIEKHECLYNNNLAEYNRKDQTDEAWAHVSCATNLTITECKEKWRNIRSSLLRSLKPTEKAKKPYYLSSYLTFVLPFMKPLNGWDYKEDSYNSSVGSSKDNDILICAVKSEGDSPSIHGEALNETRYTDMQLDPLFQPASPLTRKRKRNSDGTSNRKKNTEEPADQIEQMYAFNQDPPRTNIESMHYFLMSLLPEFETMSEEQTRSFKIRVMMLIDDIKSSFGNVKQTMTSSLETERLNKRLINLLVRNLQKKT</sequence>
<dbReference type="SMART" id="SM00595">
    <property type="entry name" value="MADF"/>
    <property type="match status" value="1"/>
</dbReference>
<keyword evidence="6" id="KW-1185">Reference proteome</keyword>
<evidence type="ECO:0000313" key="6">
    <source>
        <dbReference type="Proteomes" id="UP000838756"/>
    </source>
</evidence>
<dbReference type="InterPro" id="IPR039353">
    <property type="entry name" value="TF_Adf1"/>
</dbReference>
<evidence type="ECO:0000256" key="2">
    <source>
        <dbReference type="SAM" id="MobiDB-lite"/>
    </source>
</evidence>
<dbReference type="PROSITE" id="PS51029">
    <property type="entry name" value="MADF"/>
    <property type="match status" value="1"/>
</dbReference>
<dbReference type="AlphaFoldDB" id="A0A8S4SDK2"/>
<dbReference type="EMBL" id="CAKXAJ010026265">
    <property type="protein sequence ID" value="CAH2264848.1"/>
    <property type="molecule type" value="Genomic_DNA"/>
</dbReference>
<keyword evidence="1" id="KW-0539">Nucleus</keyword>
<dbReference type="Pfam" id="PF10545">
    <property type="entry name" value="MADF_DNA_bdg"/>
    <property type="match status" value="1"/>
</dbReference>
<organism evidence="5 6">
    <name type="scientific">Pararge aegeria aegeria</name>
    <dbReference type="NCBI Taxonomy" id="348720"/>
    <lineage>
        <taxon>Eukaryota</taxon>
        <taxon>Metazoa</taxon>
        <taxon>Ecdysozoa</taxon>
        <taxon>Arthropoda</taxon>
        <taxon>Hexapoda</taxon>
        <taxon>Insecta</taxon>
        <taxon>Pterygota</taxon>
        <taxon>Neoptera</taxon>
        <taxon>Endopterygota</taxon>
        <taxon>Lepidoptera</taxon>
        <taxon>Glossata</taxon>
        <taxon>Ditrysia</taxon>
        <taxon>Papilionoidea</taxon>
        <taxon>Nymphalidae</taxon>
        <taxon>Satyrinae</taxon>
        <taxon>Satyrini</taxon>
        <taxon>Parargina</taxon>
        <taxon>Pararge</taxon>
    </lineage>
</organism>
<dbReference type="GO" id="GO:0005634">
    <property type="term" value="C:nucleus"/>
    <property type="evidence" value="ECO:0007669"/>
    <property type="project" value="UniProtKB-SubCell"/>
</dbReference>
<protein>
    <submittedName>
        <fullName evidence="5">Jg8794 protein</fullName>
    </submittedName>
</protein>
<dbReference type="GO" id="GO:0003677">
    <property type="term" value="F:DNA binding"/>
    <property type="evidence" value="ECO:0007669"/>
    <property type="project" value="InterPro"/>
</dbReference>
<reference evidence="5" key="1">
    <citation type="submission" date="2022-03" db="EMBL/GenBank/DDBJ databases">
        <authorList>
            <person name="Lindestad O."/>
        </authorList>
    </citation>
    <scope>NUCLEOTIDE SEQUENCE</scope>
</reference>
<dbReference type="OrthoDB" id="6147983at2759"/>
<dbReference type="InterPro" id="IPR006578">
    <property type="entry name" value="MADF-dom"/>
</dbReference>
<dbReference type="GO" id="GO:0006357">
    <property type="term" value="P:regulation of transcription by RNA polymerase II"/>
    <property type="evidence" value="ECO:0007669"/>
    <property type="project" value="TreeGrafter"/>
</dbReference>
<feature type="domain" description="BESS" evidence="4">
    <location>
        <begin position="191"/>
        <end position="230"/>
    </location>
</feature>
<dbReference type="PANTHER" id="PTHR12243:SF60">
    <property type="entry name" value="SI:CH211-15D5.12-RELATED"/>
    <property type="match status" value="1"/>
</dbReference>
<proteinExistence type="predicted"/>
<feature type="region of interest" description="Disordered" evidence="2">
    <location>
        <begin position="147"/>
        <end position="175"/>
    </location>
</feature>
<evidence type="ECO:0000259" key="3">
    <source>
        <dbReference type="PROSITE" id="PS51029"/>
    </source>
</evidence>
<accession>A0A8S4SDK2</accession>
<comment type="caution">
    <text evidence="5">The sequence shown here is derived from an EMBL/GenBank/DDBJ whole genome shotgun (WGS) entry which is preliminary data.</text>
</comment>
<evidence type="ECO:0000256" key="1">
    <source>
        <dbReference type="PROSITE-ProRule" id="PRU00371"/>
    </source>
</evidence>
<gene>
    <name evidence="5" type="primary">jg8794</name>
    <name evidence="5" type="ORF">PAEG_LOCUS24691</name>
</gene>
<evidence type="ECO:0000313" key="5">
    <source>
        <dbReference type="EMBL" id="CAH2264848.1"/>
    </source>
</evidence>
<feature type="domain" description="MADF" evidence="3">
    <location>
        <begin position="6"/>
        <end position="88"/>
    </location>
</feature>
<dbReference type="PROSITE" id="PS51031">
    <property type="entry name" value="BESS"/>
    <property type="match status" value="1"/>
</dbReference>
<dbReference type="GO" id="GO:0005667">
    <property type="term" value="C:transcription regulator complex"/>
    <property type="evidence" value="ECO:0007669"/>
    <property type="project" value="TreeGrafter"/>
</dbReference>
<name>A0A8S4SDK2_9NEOP</name>
<dbReference type="PANTHER" id="PTHR12243">
    <property type="entry name" value="MADF DOMAIN TRANSCRIPTION FACTOR"/>
    <property type="match status" value="1"/>
</dbReference>